<comment type="caution">
    <text evidence="2">The sequence shown here is derived from an EMBL/GenBank/DDBJ whole genome shotgun (WGS) entry which is preliminary data.</text>
</comment>
<keyword evidence="1" id="KW-0732">Signal</keyword>
<keyword evidence="3" id="KW-1185">Reference proteome</keyword>
<protein>
    <submittedName>
        <fullName evidence="2">Uncharacterized protein</fullName>
    </submittedName>
</protein>
<dbReference type="EMBL" id="SEUJ01000076">
    <property type="protein sequence ID" value="KAA1151390.1"/>
    <property type="molecule type" value="Genomic_DNA"/>
</dbReference>
<organism evidence="2 3">
    <name type="scientific">Pseudoalteromonas fuliginea</name>
    <dbReference type="NCBI Taxonomy" id="1872678"/>
    <lineage>
        <taxon>Bacteria</taxon>
        <taxon>Pseudomonadati</taxon>
        <taxon>Pseudomonadota</taxon>
        <taxon>Gammaproteobacteria</taxon>
        <taxon>Alteromonadales</taxon>
        <taxon>Pseudoalteromonadaceae</taxon>
        <taxon>Pseudoalteromonas</taxon>
    </lineage>
</organism>
<dbReference type="Proteomes" id="UP000322915">
    <property type="component" value="Unassembled WGS sequence"/>
</dbReference>
<dbReference type="RefSeq" id="WP_033023614.1">
    <property type="nucleotide sequence ID" value="NZ_JBBMQV010000017.1"/>
</dbReference>
<proteinExistence type="predicted"/>
<evidence type="ECO:0000313" key="3">
    <source>
        <dbReference type="Proteomes" id="UP000322915"/>
    </source>
</evidence>
<feature type="signal peptide" evidence="1">
    <location>
        <begin position="1"/>
        <end position="20"/>
    </location>
</feature>
<feature type="chain" id="PRO_5046811291" evidence="1">
    <location>
        <begin position="21"/>
        <end position="104"/>
    </location>
</feature>
<accession>A0ABQ6REE2</accession>
<evidence type="ECO:0000313" key="2">
    <source>
        <dbReference type="EMBL" id="KAA1151390.1"/>
    </source>
</evidence>
<reference evidence="2 3" key="1">
    <citation type="submission" date="2019-01" db="EMBL/GenBank/DDBJ databases">
        <title>Genome sequences of marine Pseudoalteromonas species.</title>
        <authorList>
            <person name="Boraston A.B."/>
            <person name="Hehemann J.-H."/>
            <person name="Vickers C.J."/>
            <person name="Salama-Alber O."/>
            <person name="Abe K."/>
            <person name="Hettle A.J."/>
        </authorList>
    </citation>
    <scope>NUCLEOTIDE SEQUENCE [LARGE SCALE GENOMIC DNA]</scope>
    <source>
        <strain evidence="2 3">PS47</strain>
    </source>
</reference>
<sequence>MKFKMKLGLSLLLISSNALSYQVDYSKTVQKIAVEPNNKAYVKVAEPLTLPCRYGVIYFDLSSYSGRGYLSTLLAAKMGAKKISTLSYNKDSNEICTLSIVELE</sequence>
<name>A0ABQ6REE2_9GAMM</name>
<gene>
    <name evidence="2" type="ORF">EU509_16000</name>
</gene>
<evidence type="ECO:0000256" key="1">
    <source>
        <dbReference type="SAM" id="SignalP"/>
    </source>
</evidence>